<feature type="compositionally biased region" description="Acidic residues" evidence="1">
    <location>
        <begin position="7"/>
        <end position="31"/>
    </location>
</feature>
<evidence type="ECO:0000313" key="2">
    <source>
        <dbReference type="EMBL" id="KAH3839638.1"/>
    </source>
</evidence>
<organism evidence="2 3">
    <name type="scientific">Dreissena polymorpha</name>
    <name type="common">Zebra mussel</name>
    <name type="synonym">Mytilus polymorpha</name>
    <dbReference type="NCBI Taxonomy" id="45954"/>
    <lineage>
        <taxon>Eukaryota</taxon>
        <taxon>Metazoa</taxon>
        <taxon>Spiralia</taxon>
        <taxon>Lophotrochozoa</taxon>
        <taxon>Mollusca</taxon>
        <taxon>Bivalvia</taxon>
        <taxon>Autobranchia</taxon>
        <taxon>Heteroconchia</taxon>
        <taxon>Euheterodonta</taxon>
        <taxon>Imparidentia</taxon>
        <taxon>Neoheterodontei</taxon>
        <taxon>Myida</taxon>
        <taxon>Dreissenoidea</taxon>
        <taxon>Dreissenidae</taxon>
        <taxon>Dreissena</taxon>
    </lineage>
</organism>
<keyword evidence="3" id="KW-1185">Reference proteome</keyword>
<accession>A0A9D4QQL6</accession>
<proteinExistence type="predicted"/>
<comment type="caution">
    <text evidence="2">The sequence shown here is derived from an EMBL/GenBank/DDBJ whole genome shotgun (WGS) entry which is preliminary data.</text>
</comment>
<name>A0A9D4QQL6_DREPO</name>
<dbReference type="Proteomes" id="UP000828390">
    <property type="component" value="Unassembled WGS sequence"/>
</dbReference>
<sequence>MDLSSIENEEDIHPDDSMEILDSDTQEVDDDERIKKSHITRAGRKVKPKKIFSP</sequence>
<dbReference type="EMBL" id="JAIWYP010000004">
    <property type="protein sequence ID" value="KAH3839638.1"/>
    <property type="molecule type" value="Genomic_DNA"/>
</dbReference>
<feature type="compositionally biased region" description="Basic residues" evidence="1">
    <location>
        <begin position="35"/>
        <end position="54"/>
    </location>
</feature>
<gene>
    <name evidence="2" type="ORF">DPMN_113070</name>
</gene>
<evidence type="ECO:0000313" key="3">
    <source>
        <dbReference type="Proteomes" id="UP000828390"/>
    </source>
</evidence>
<reference evidence="2" key="2">
    <citation type="submission" date="2020-11" db="EMBL/GenBank/DDBJ databases">
        <authorList>
            <person name="McCartney M.A."/>
            <person name="Auch B."/>
            <person name="Kono T."/>
            <person name="Mallez S."/>
            <person name="Becker A."/>
            <person name="Gohl D.M."/>
            <person name="Silverstein K.A.T."/>
            <person name="Koren S."/>
            <person name="Bechman K.B."/>
            <person name="Herman A."/>
            <person name="Abrahante J.E."/>
            <person name="Garbe J."/>
        </authorList>
    </citation>
    <scope>NUCLEOTIDE SEQUENCE</scope>
    <source>
        <strain evidence="2">Duluth1</strain>
        <tissue evidence="2">Whole animal</tissue>
    </source>
</reference>
<dbReference type="AlphaFoldDB" id="A0A9D4QQL6"/>
<reference evidence="2" key="1">
    <citation type="journal article" date="2019" name="bioRxiv">
        <title>The Genome of the Zebra Mussel, Dreissena polymorpha: A Resource for Invasive Species Research.</title>
        <authorList>
            <person name="McCartney M.A."/>
            <person name="Auch B."/>
            <person name="Kono T."/>
            <person name="Mallez S."/>
            <person name="Zhang Y."/>
            <person name="Obille A."/>
            <person name="Becker A."/>
            <person name="Abrahante J.E."/>
            <person name="Garbe J."/>
            <person name="Badalamenti J.P."/>
            <person name="Herman A."/>
            <person name="Mangelson H."/>
            <person name="Liachko I."/>
            <person name="Sullivan S."/>
            <person name="Sone E.D."/>
            <person name="Koren S."/>
            <person name="Silverstein K.A.T."/>
            <person name="Beckman K.B."/>
            <person name="Gohl D.M."/>
        </authorList>
    </citation>
    <scope>NUCLEOTIDE SEQUENCE</scope>
    <source>
        <strain evidence="2">Duluth1</strain>
        <tissue evidence="2">Whole animal</tissue>
    </source>
</reference>
<feature type="region of interest" description="Disordered" evidence="1">
    <location>
        <begin position="1"/>
        <end position="54"/>
    </location>
</feature>
<protein>
    <submittedName>
        <fullName evidence="2">Uncharacterized protein</fullName>
    </submittedName>
</protein>
<evidence type="ECO:0000256" key="1">
    <source>
        <dbReference type="SAM" id="MobiDB-lite"/>
    </source>
</evidence>